<accession>A0ACC0ANW3</accession>
<sequence>MAHSGGKPISEMGLDSLSDRLRNTLSCKEEDKHNNFDKPDFRELDLGSPVSPLRTRPLGLTTTTTTTTTTSSSSSSSGSVSGRNGPGPITKKSDSNHSGELSGSIESSPTGRFKPGHNRSDSAGSHPLIHSGSSSVTSPALNVLPTGNICPSGRVLKTGMAKPASKTDVLGSGTGNYGHGSIMRGGSASKSGSGSSGESVGFSSPPINTRGGLMVGESTRRVSMCSSNNPEELKRMGNDNYRKGHFTEALSFYDKAIALSPGNAAYHCNRAAALIGLKRLPDAVRECEEAIRLDPAYVRARHRLGSLLISLGQVENARRHLCFPGHQKDPIEIQKLQTIERHLSKCTDARRVRDWSSTLREAENAIASGADACPQLLACKAEALLKLHQVDDADLCLSSISKLHPSDTLTTQSKFFGIHSDAYLLFVRAQIELAHGRFDHALTTIQKAQDVDPRNVEVSVLLNNVRLVSRARARGNELFKSDRVTEACSAYGEGLRVDPANSVLYCNRAACWFKLGQWERSLEDCEQALRIQPNYTKALLRRAASYCKLEKWDEAVRDYEVLRRVLPLDNEVAEALFHAQVALKKSRGEEVSNMKFGGEVELVSGLEQFRVAISSPGVSVVHFLKSSNAQCKQISQVLDTLCVKYPSINFLKVDVEESPAIPNAENVRIYPTFKIYKKGNRVKEIVCPSPEMLESSVRHYSI</sequence>
<organism evidence="1 2">
    <name type="scientific">Catharanthus roseus</name>
    <name type="common">Madagascar periwinkle</name>
    <name type="synonym">Vinca rosea</name>
    <dbReference type="NCBI Taxonomy" id="4058"/>
    <lineage>
        <taxon>Eukaryota</taxon>
        <taxon>Viridiplantae</taxon>
        <taxon>Streptophyta</taxon>
        <taxon>Embryophyta</taxon>
        <taxon>Tracheophyta</taxon>
        <taxon>Spermatophyta</taxon>
        <taxon>Magnoliopsida</taxon>
        <taxon>eudicotyledons</taxon>
        <taxon>Gunneridae</taxon>
        <taxon>Pentapetalae</taxon>
        <taxon>asterids</taxon>
        <taxon>lamiids</taxon>
        <taxon>Gentianales</taxon>
        <taxon>Apocynaceae</taxon>
        <taxon>Rauvolfioideae</taxon>
        <taxon>Vinceae</taxon>
        <taxon>Catharanthinae</taxon>
        <taxon>Catharanthus</taxon>
    </lineage>
</organism>
<reference evidence="2" key="1">
    <citation type="journal article" date="2023" name="Nat. Plants">
        <title>Single-cell RNA sequencing provides a high-resolution roadmap for understanding the multicellular compartmentation of specialized metabolism.</title>
        <authorList>
            <person name="Sun S."/>
            <person name="Shen X."/>
            <person name="Li Y."/>
            <person name="Li Y."/>
            <person name="Wang S."/>
            <person name="Li R."/>
            <person name="Zhang H."/>
            <person name="Shen G."/>
            <person name="Guo B."/>
            <person name="Wei J."/>
            <person name="Xu J."/>
            <person name="St-Pierre B."/>
            <person name="Chen S."/>
            <person name="Sun C."/>
        </authorList>
    </citation>
    <scope>NUCLEOTIDE SEQUENCE [LARGE SCALE GENOMIC DNA]</scope>
</reference>
<evidence type="ECO:0000313" key="1">
    <source>
        <dbReference type="EMBL" id="KAI5662411.1"/>
    </source>
</evidence>
<protein>
    <submittedName>
        <fullName evidence="1">Uncharacterized protein</fullName>
    </submittedName>
</protein>
<comment type="caution">
    <text evidence="1">The sequence shown here is derived from an EMBL/GenBank/DDBJ whole genome shotgun (WGS) entry which is preliminary data.</text>
</comment>
<keyword evidence="2" id="KW-1185">Reference proteome</keyword>
<gene>
    <name evidence="1" type="ORF">M9H77_21734</name>
</gene>
<evidence type="ECO:0000313" key="2">
    <source>
        <dbReference type="Proteomes" id="UP001060085"/>
    </source>
</evidence>
<dbReference type="EMBL" id="CM044705">
    <property type="protein sequence ID" value="KAI5662411.1"/>
    <property type="molecule type" value="Genomic_DNA"/>
</dbReference>
<name>A0ACC0ANW3_CATRO</name>
<dbReference type="Proteomes" id="UP001060085">
    <property type="component" value="Linkage Group LG05"/>
</dbReference>
<proteinExistence type="predicted"/>